<dbReference type="KEGG" id="plt:Plut_0279"/>
<dbReference type="SUPFAM" id="SSF47781">
    <property type="entry name" value="RuvA domain 2-like"/>
    <property type="match status" value="1"/>
</dbReference>
<dbReference type="InterPro" id="IPR003583">
    <property type="entry name" value="Hlx-hairpin-Hlx_DNA-bd_motif"/>
</dbReference>
<dbReference type="RefSeq" id="WP_011357042.1">
    <property type="nucleotide sequence ID" value="NC_007512.1"/>
</dbReference>
<proteinExistence type="predicted"/>
<reference evidence="4" key="1">
    <citation type="submission" date="2005-08" db="EMBL/GenBank/DDBJ databases">
        <title>Complete sequence of Pelodictyon luteolum DSM 273.</title>
        <authorList>
            <consortium name="US DOE Joint Genome Institute"/>
            <person name="Copeland A."/>
            <person name="Lucas S."/>
            <person name="Lapidus A."/>
            <person name="Barry K."/>
            <person name="Detter J.C."/>
            <person name="Glavina T."/>
            <person name="Hammon N."/>
            <person name="Israni S."/>
            <person name="Pitluck S."/>
            <person name="Bryant D."/>
            <person name="Schmutz J."/>
            <person name="Larimer F."/>
            <person name="Land M."/>
            <person name="Kyrpides N."/>
            <person name="Ivanova N."/>
            <person name="Richardson P."/>
        </authorList>
    </citation>
    <scope>NUCLEOTIDE SEQUENCE [LARGE SCALE GENOMIC DNA]</scope>
    <source>
        <strain evidence="4">DSM 273 / BCRC 81028 / 2530</strain>
    </source>
</reference>
<keyword evidence="1" id="KW-0472">Membrane</keyword>
<evidence type="ECO:0000259" key="2">
    <source>
        <dbReference type="SMART" id="SM00278"/>
    </source>
</evidence>
<accession>Q3B664</accession>
<dbReference type="STRING" id="319225.Plut_0279"/>
<dbReference type="HOGENOM" id="CLU_1560217_0_0_10"/>
<dbReference type="Pfam" id="PF12836">
    <property type="entry name" value="HHH_3"/>
    <property type="match status" value="1"/>
</dbReference>
<keyword evidence="1" id="KW-0812">Transmembrane</keyword>
<dbReference type="EMBL" id="CP000096">
    <property type="protein sequence ID" value="ABB23167.1"/>
    <property type="molecule type" value="Genomic_DNA"/>
</dbReference>
<keyword evidence="1" id="KW-1133">Transmembrane helix</keyword>
<dbReference type="GO" id="GO:0003677">
    <property type="term" value="F:DNA binding"/>
    <property type="evidence" value="ECO:0007669"/>
    <property type="project" value="UniProtKB-KW"/>
</dbReference>
<name>Q3B664_CHLL3</name>
<dbReference type="AlphaFoldDB" id="Q3B664"/>
<dbReference type="InterPro" id="IPR010994">
    <property type="entry name" value="RuvA_2-like"/>
</dbReference>
<dbReference type="eggNOG" id="COG1555">
    <property type="taxonomic scope" value="Bacteria"/>
</dbReference>
<feature type="domain" description="Helix-hairpin-helix DNA-binding motif class 1" evidence="2">
    <location>
        <begin position="146"/>
        <end position="165"/>
    </location>
</feature>
<evidence type="ECO:0000313" key="4">
    <source>
        <dbReference type="Proteomes" id="UP000002709"/>
    </source>
</evidence>
<organism evidence="3 4">
    <name type="scientific">Chlorobium luteolum (strain DSM 273 / BCRC 81028 / 2530)</name>
    <name type="common">Pelodictyon luteolum</name>
    <dbReference type="NCBI Taxonomy" id="319225"/>
    <lineage>
        <taxon>Bacteria</taxon>
        <taxon>Pseudomonadati</taxon>
        <taxon>Chlorobiota</taxon>
        <taxon>Chlorobiia</taxon>
        <taxon>Chlorobiales</taxon>
        <taxon>Chlorobiaceae</taxon>
        <taxon>Chlorobium/Pelodictyon group</taxon>
        <taxon>Pelodictyon</taxon>
    </lineage>
</organism>
<keyword evidence="4" id="KW-1185">Reference proteome</keyword>
<dbReference type="Gene3D" id="1.10.150.320">
    <property type="entry name" value="Photosystem II 12 kDa extrinsic protein"/>
    <property type="match status" value="1"/>
</dbReference>
<feature type="transmembrane region" description="Helical" evidence="1">
    <location>
        <begin position="12"/>
        <end position="34"/>
    </location>
</feature>
<dbReference type="OrthoDB" id="9790239at2"/>
<evidence type="ECO:0000256" key="1">
    <source>
        <dbReference type="SAM" id="Phobius"/>
    </source>
</evidence>
<dbReference type="Proteomes" id="UP000002709">
    <property type="component" value="Chromosome"/>
</dbReference>
<dbReference type="InterPro" id="IPR051675">
    <property type="entry name" value="Endo/Exo/Phosphatase_dom_1"/>
</dbReference>
<feature type="domain" description="Helix-hairpin-helix DNA-binding motif class 1" evidence="2">
    <location>
        <begin position="115"/>
        <end position="134"/>
    </location>
</feature>
<dbReference type="GO" id="GO:0006281">
    <property type="term" value="P:DNA repair"/>
    <property type="evidence" value="ECO:0007669"/>
    <property type="project" value="InterPro"/>
</dbReference>
<gene>
    <name evidence="3" type="ordered locus">Plut_0279</name>
</gene>
<dbReference type="SMART" id="SM00278">
    <property type="entry name" value="HhH1"/>
    <property type="match status" value="2"/>
</dbReference>
<sequence length="170" mass="18574">MNPFERLSEKLSLTRAEVVAVSTLLAFLVFGAILRTMHAVELESDAVRQAEAAVFSDREADSLIKAARLDEGRVDEAVRKSIALEKSTGGFESTPRRAKKEPFTGTVSFTSATSTELQQIPGVGPVMAGRLIDFRTAHHGHIESYDALLEVKGVGKKKLEVLKKHLSIDQ</sequence>
<keyword evidence="3" id="KW-0238">DNA-binding</keyword>
<protein>
    <submittedName>
        <fullName evidence="3">Helix-hairpin-helix DNA-binding, class 1</fullName>
    </submittedName>
</protein>
<dbReference type="PANTHER" id="PTHR21180">
    <property type="entry name" value="ENDONUCLEASE/EXONUCLEASE/PHOSPHATASE FAMILY DOMAIN-CONTAINING PROTEIN 1"/>
    <property type="match status" value="1"/>
</dbReference>
<evidence type="ECO:0000313" key="3">
    <source>
        <dbReference type="EMBL" id="ABB23167.1"/>
    </source>
</evidence>
<dbReference type="PANTHER" id="PTHR21180:SF32">
    <property type="entry name" value="ENDONUCLEASE_EXONUCLEASE_PHOSPHATASE FAMILY DOMAIN-CONTAINING PROTEIN 1"/>
    <property type="match status" value="1"/>
</dbReference>